<dbReference type="Proteomes" id="UP001219630">
    <property type="component" value="Chromosome"/>
</dbReference>
<evidence type="ECO:0000313" key="2">
    <source>
        <dbReference type="Proteomes" id="UP001219630"/>
    </source>
</evidence>
<protein>
    <submittedName>
        <fullName evidence="1">Uncharacterized protein</fullName>
    </submittedName>
</protein>
<sequence>MADVRGLADGFLAGFNTMDSALQRREESELRRLQMQQQQQNADRSFGLAQQQFDYGKETDKRNFERQTGLDKEDARRFGLNQALEQQRLGIQRAGVGIQAQELGLRHLQMQMQQQNADRSFGLAQQKFDYQRTERDRQLRMNEQMPTVQAFYDRLKTNNGQWDEDALRLAGQISDDNPYSPTRFIGPDKIQTVRDMNKIMPQVMSGQVDYNDPQFVSVADKVLAPYIKRGLGEKDPSTGKTIKDKELAHIGLTEDGKGIFLSVNTKFDDGSVSKMKPMTRYASSDPQDNVVVIPLDKAMAQFRGYGQMVGAINSDPSTAQFMNRLVNGSSKQDRAEAKEYRTQAINSQKERAKALAKDPDNASTINTQFDKLDDQIAESFGQKTKNRTAPALQQWAGNDPGKVAFAQKALSAGAFTGDINPAQLDTKYAEYQKGVSVTPNTQNNQPKNNDSYTAQYLRGMQKVEQGK</sequence>
<organism evidence="1 2">
    <name type="scientific">Dickeya lacustris</name>
    <dbReference type="NCBI Taxonomy" id="2259638"/>
    <lineage>
        <taxon>Bacteria</taxon>
        <taxon>Pseudomonadati</taxon>
        <taxon>Pseudomonadota</taxon>
        <taxon>Gammaproteobacteria</taxon>
        <taxon>Enterobacterales</taxon>
        <taxon>Pectobacteriaceae</taxon>
        <taxon>Dickeya</taxon>
    </lineage>
</organism>
<gene>
    <name evidence="1" type="ORF">O1Q98_01410</name>
</gene>
<reference evidence="1 2" key="1">
    <citation type="submission" date="2022-12" db="EMBL/GenBank/DDBJ databases">
        <title>Complete genome sequencing of Dickeya lacustris type strain LMG30899.</title>
        <authorList>
            <person name="Dobhal S."/>
            <person name="Arizala D."/>
            <person name="Arif M."/>
        </authorList>
    </citation>
    <scope>NUCLEOTIDE SEQUENCE [LARGE SCALE GENOMIC DNA]</scope>
    <source>
        <strain evidence="1 2">LMG30899</strain>
    </source>
</reference>
<accession>A0ABY8G7R7</accession>
<name>A0ABY8G7R7_9GAMM</name>
<evidence type="ECO:0000313" key="1">
    <source>
        <dbReference type="EMBL" id="WFN56014.1"/>
    </source>
</evidence>
<proteinExistence type="predicted"/>
<dbReference type="EMBL" id="CP114280">
    <property type="protein sequence ID" value="WFN56014.1"/>
    <property type="molecule type" value="Genomic_DNA"/>
</dbReference>
<dbReference type="RefSeq" id="WP_125259454.1">
    <property type="nucleotide sequence ID" value="NZ_CP114280.1"/>
</dbReference>
<keyword evidence="2" id="KW-1185">Reference proteome</keyword>